<dbReference type="STRING" id="1841861.GCA_900157365_05494"/>
<evidence type="ECO:0000256" key="9">
    <source>
        <dbReference type="ARBA" id="ARBA00066333"/>
    </source>
</evidence>
<feature type="transmembrane region" description="Helical" evidence="12">
    <location>
        <begin position="1344"/>
        <end position="1365"/>
    </location>
</feature>
<dbReference type="Proteomes" id="UP000240424">
    <property type="component" value="Unassembled WGS sequence"/>
</dbReference>
<comment type="subcellular location">
    <subcellularLocation>
        <location evidence="1">Membrane</location>
        <topology evidence="1">Multi-pass membrane protein</topology>
    </subcellularLocation>
</comment>
<dbReference type="EMBL" id="FUEZ01000003">
    <property type="protein sequence ID" value="SPM39109.1"/>
    <property type="molecule type" value="Genomic_DNA"/>
</dbReference>
<evidence type="ECO:0000256" key="8">
    <source>
        <dbReference type="ARBA" id="ARBA00056547"/>
    </source>
</evidence>
<comment type="function">
    <text evidence="8">Involved in the biosynthesis of the arabinogalactan (AG) region of the mycolylarabinogalactan-peptidoglycan (mAGP) complex, an essential component of the mycobacterial cell wall. Catalyzes the addition of an arabinofuranosyl (Araf) residue from the sugar donor decaprenyl-phospho-arabinose (DPA) on the C-3 of an alpha-(1-&gt;5)-linked Araf from the arabinan backbone of AG.</text>
</comment>
<evidence type="ECO:0000256" key="4">
    <source>
        <dbReference type="ARBA" id="ARBA00022692"/>
    </source>
</evidence>
<feature type="transmembrane region" description="Helical" evidence="12">
    <location>
        <begin position="82"/>
        <end position="99"/>
    </location>
</feature>
<comment type="pathway">
    <text evidence="2">Cell wall biogenesis; cell wall polysaccharide biosynthesis.</text>
</comment>
<organism evidence="14 15">
    <name type="scientific">Mycobacterium numidiamassiliense</name>
    <dbReference type="NCBI Taxonomy" id="1841861"/>
    <lineage>
        <taxon>Bacteria</taxon>
        <taxon>Bacillati</taxon>
        <taxon>Actinomycetota</taxon>
        <taxon>Actinomycetes</taxon>
        <taxon>Mycobacteriales</taxon>
        <taxon>Mycobacteriaceae</taxon>
        <taxon>Mycobacterium</taxon>
    </lineage>
</organism>
<dbReference type="InterPro" id="IPR021798">
    <property type="entry name" value="AftD_N"/>
</dbReference>
<evidence type="ECO:0000256" key="7">
    <source>
        <dbReference type="ARBA" id="ARBA00050350"/>
    </source>
</evidence>
<protein>
    <recommendedName>
        <fullName evidence="10">Alpha-(1-&gt;3)-arabinofuranosyltransferase</fullName>
        <ecNumber evidence="9">2.4.2.47</ecNumber>
    </recommendedName>
    <alternativeName>
        <fullName evidence="11">Arabinofuranan 3-O-arabinosyltransferase</fullName>
    </alternativeName>
</protein>
<evidence type="ECO:0000256" key="3">
    <source>
        <dbReference type="ARBA" id="ARBA00022679"/>
    </source>
</evidence>
<feature type="transmembrane region" description="Helical" evidence="12">
    <location>
        <begin position="1377"/>
        <end position="1396"/>
    </location>
</feature>
<sequence>VLVGATALGLTFLQAPGQISPDTKLDLTANPLRLLMRATNLWNSDLPFGQAQNQAYGYLFPHGTFFLAGHLLGLPGWVTQRLWWALLLTVGFWGLLRVAEALGVGSPSSRVIGAVAFALSPRVLTTLGSISSETLPIMLAPWVLLPTILALRAPAHRSVRALAAQAGLAVALMGAVNAIATLAGCLPAVIWWASHRPNRLWRRYTAWWLLALALATLWWVVALALLRKVSPPFLDFIESSGVTTQWSSLVEMLRGTDSWTPFVAPTATAGAPLVTGSAAVLATCLVAAAGLAGLALPGMPARGRLVTMLLVGVVLMAVGYSGGLGSPVAHQVQVFLDAAGAPLRNVHKLESVIRIPMVLGIAQLLSRIPLPGSAPRPVWLRAFAHLERDKRVAAAVVVLTALMVSTSLAWTGRLAPPGTFSAIPRYWHDAADWLSEHNSSPNGSPSPGRVLVVPGAPFATQVWGTTHDEPLQVLGSSPWGVRDSIPLTPPQTIRALDSVQRLFAAGRPSAGLADTLTRQGISYVVLRNDLDPETSRSARPILVHRAIDGSPGLQKVAQFGEPVGPGTLAGFVADSGLRPRYPAVEIYRVSPIGEAAGDPGAPYFVDTDQLARVDGGPEVLLRLAERRRLLGQPPLGPVLMTADAQNAGMTTPPGAGVTVTDTPVARETDYGRVDEHSSATRAAGDTRHTYNRVPDYPVPGADTVFGGWTGGRITVSSSSSDSTAMPDVAPATSPAAAIDGDPATAWVSSALQTAVGQWLRVDFDHPVTNAAIPLTPSATAVGAQVRRMLIETATGSTTLRFDEAGKPLTAALPYGETPWVRVTATGTDDGSGGVQFGITDFSVTQYDAAGFAHPVNLRHTVLVPGPPAGAAVAAWDLGSELLGRPGCAAASDTVRCASSMALAPEEPVNFSRTLTVAAPVSVSPTVWVRPRQGPKLADLIAEPNTTRAQGDSDTLDVLGSAYAATDGDPATAWTAPQRVVQHKTPPTLTITLPRPTVVTGLRLAASRSALPAHPTMVAVNLGDGPQVRDVRATGDAPGQPQAVSLRPRMTDTVTLSLLDWQDVIDRNALGFDQLKPPGLAGVAVLGADGNPIAPADATRNRAREIVVDCEHGPVIAVAGRFVHTSIRTTVGALLDGEPVAANACDREPITLPAGQQEFLISPGAQFVVDGARLSTPNGPPSAATPMRATTMAWGPDRREVRAPASATSRVLVIPESINPGWVARTGSGARLTPIAVNGWQQGWLVPAGDPGTITLTFASNSLYRAGLALGLALLPLLAMLALWRTRRGHTEDAPAQPWNLRAWAAAPVLAAGAVIAGVAGAVVVGGALGLRYALRHRERLRDRLTVAVSAGGLILAGAALSRYPWRSVDGYAGHSANVQLLAMISLAVLAASVVALPKRSTTG</sequence>
<evidence type="ECO:0000313" key="15">
    <source>
        <dbReference type="Proteomes" id="UP000240424"/>
    </source>
</evidence>
<reference evidence="14 15" key="1">
    <citation type="submission" date="2017-01" db="EMBL/GenBank/DDBJ databases">
        <authorList>
            <consortium name="Urmite Genomes"/>
        </authorList>
    </citation>
    <scope>NUCLEOTIDE SEQUENCE [LARGE SCALE GENOMIC DNA]</scope>
    <source>
        <strain evidence="14 15">AB215</strain>
    </source>
</reference>
<keyword evidence="6 12" id="KW-0472">Membrane</keyword>
<dbReference type="Pfam" id="PF24607">
    <property type="entry name" value="CBM_AftD"/>
    <property type="match status" value="2"/>
</dbReference>
<feature type="transmembrane region" description="Helical" evidence="12">
    <location>
        <begin position="273"/>
        <end position="296"/>
    </location>
</feature>
<keyword evidence="15" id="KW-1185">Reference proteome</keyword>
<evidence type="ECO:0000256" key="12">
    <source>
        <dbReference type="SAM" id="Phobius"/>
    </source>
</evidence>
<dbReference type="Pfam" id="PF11847">
    <property type="entry name" value="GT-C_AftD"/>
    <property type="match status" value="1"/>
</dbReference>
<evidence type="ECO:0000256" key="6">
    <source>
        <dbReference type="ARBA" id="ARBA00023136"/>
    </source>
</evidence>
<gene>
    <name evidence="14" type="ORF">MNAB215_1291</name>
</gene>
<feature type="non-terminal residue" evidence="14">
    <location>
        <position position="1"/>
    </location>
</feature>
<accession>A0A2U3P5T4</accession>
<dbReference type="EC" id="2.4.2.47" evidence="9"/>
<dbReference type="InterPro" id="IPR008979">
    <property type="entry name" value="Galactose-bd-like_sf"/>
</dbReference>
<evidence type="ECO:0000259" key="13">
    <source>
        <dbReference type="PROSITE" id="PS50022"/>
    </source>
</evidence>
<keyword evidence="5 12" id="KW-1133">Transmembrane helix</keyword>
<evidence type="ECO:0000256" key="11">
    <source>
        <dbReference type="ARBA" id="ARBA00082189"/>
    </source>
</evidence>
<feature type="transmembrane region" description="Helical" evidence="12">
    <location>
        <begin position="1303"/>
        <end position="1332"/>
    </location>
</feature>
<evidence type="ECO:0000256" key="5">
    <source>
        <dbReference type="ARBA" id="ARBA00022989"/>
    </source>
</evidence>
<evidence type="ECO:0000256" key="10">
    <source>
        <dbReference type="ARBA" id="ARBA00071564"/>
    </source>
</evidence>
<feature type="transmembrane region" description="Helical" evidence="12">
    <location>
        <begin position="205"/>
        <end position="226"/>
    </location>
</feature>
<keyword evidence="4 12" id="KW-0812">Transmembrane</keyword>
<evidence type="ECO:0000256" key="2">
    <source>
        <dbReference type="ARBA" id="ARBA00004776"/>
    </source>
</evidence>
<feature type="domain" description="F5/8 type C" evidence="13">
    <location>
        <begin position="701"/>
        <end position="884"/>
    </location>
</feature>
<comment type="catalytic activity">
    <reaction evidence="7">
        <text>Adds an alpha-D-arabinofuranosyl group from trans,octacis-decaprenylphospho-beta-D-arabinofuranose at the 3-O-position of an alpha-(1-&gt;5)-arabinofuranan chain attached to a beta-(1-&gt;5)-galactofuranan chain.</text>
        <dbReference type="EC" id="2.4.2.47"/>
    </reaction>
</comment>
<evidence type="ECO:0000256" key="1">
    <source>
        <dbReference type="ARBA" id="ARBA00004141"/>
    </source>
</evidence>
<name>A0A2U3P5T4_9MYCO</name>
<proteinExistence type="predicted"/>
<evidence type="ECO:0000313" key="14">
    <source>
        <dbReference type="EMBL" id="SPM39109.1"/>
    </source>
</evidence>
<dbReference type="PROSITE" id="PS50022">
    <property type="entry name" value="FA58C_3"/>
    <property type="match status" value="1"/>
</dbReference>
<dbReference type="FunFam" id="2.60.120.260:FF:000113">
    <property type="entry name" value="Conserved transmembrane protein"/>
    <property type="match status" value="1"/>
</dbReference>
<dbReference type="GO" id="GO:0016020">
    <property type="term" value="C:membrane"/>
    <property type="evidence" value="ECO:0007669"/>
    <property type="project" value="UniProtKB-SubCell"/>
</dbReference>
<dbReference type="Gene3D" id="2.60.120.260">
    <property type="entry name" value="Galactose-binding domain-like"/>
    <property type="match status" value="1"/>
</dbReference>
<feature type="transmembrane region" description="Helical" evidence="12">
    <location>
        <begin position="167"/>
        <end position="193"/>
    </location>
</feature>
<dbReference type="InterPro" id="IPR056997">
    <property type="entry name" value="CBM_AftD"/>
</dbReference>
<dbReference type="SUPFAM" id="SSF49785">
    <property type="entry name" value="Galactose-binding domain-like"/>
    <property type="match status" value="2"/>
</dbReference>
<feature type="transmembrane region" description="Helical" evidence="12">
    <location>
        <begin position="303"/>
        <end position="322"/>
    </location>
</feature>
<keyword evidence="3" id="KW-0808">Transferase</keyword>
<dbReference type="GO" id="GO:0016740">
    <property type="term" value="F:transferase activity"/>
    <property type="evidence" value="ECO:0007669"/>
    <property type="project" value="UniProtKB-KW"/>
</dbReference>
<dbReference type="InterPro" id="IPR000421">
    <property type="entry name" value="FA58C"/>
</dbReference>